<keyword evidence="2 9" id="KW-0813">Transport</keyword>
<dbReference type="InterPro" id="IPR004798">
    <property type="entry name" value="CAX-like"/>
</dbReference>
<keyword evidence="4 9" id="KW-0812">Transmembrane</keyword>
<feature type="transmembrane region" description="Helical" evidence="9">
    <location>
        <begin position="185"/>
        <end position="204"/>
    </location>
</feature>
<evidence type="ECO:0000313" key="12">
    <source>
        <dbReference type="EMBL" id="CAK0815240.1"/>
    </source>
</evidence>
<dbReference type="PANTHER" id="PTHR31503">
    <property type="entry name" value="VACUOLAR CALCIUM ION TRANSPORTER"/>
    <property type="match status" value="1"/>
</dbReference>
<feature type="domain" description="Sodium/calcium exchanger membrane region" evidence="11">
    <location>
        <begin position="123"/>
        <end position="297"/>
    </location>
</feature>
<evidence type="ECO:0000256" key="8">
    <source>
        <dbReference type="ARBA" id="ARBA00023136"/>
    </source>
</evidence>
<reference evidence="12" key="1">
    <citation type="submission" date="2023-10" db="EMBL/GenBank/DDBJ databases">
        <authorList>
            <person name="Chen Y."/>
            <person name="Shah S."/>
            <person name="Dougan E. K."/>
            <person name="Thang M."/>
            <person name="Chan C."/>
        </authorList>
    </citation>
    <scope>NUCLEOTIDE SEQUENCE [LARGE SCALE GENOMIC DNA]</scope>
</reference>
<protein>
    <recommendedName>
        <fullName evidence="11">Sodium/calcium exchanger membrane region domain-containing protein</fullName>
    </recommendedName>
</protein>
<evidence type="ECO:0000256" key="4">
    <source>
        <dbReference type="ARBA" id="ARBA00022692"/>
    </source>
</evidence>
<feature type="transmembrane region" description="Helical" evidence="9">
    <location>
        <begin position="319"/>
        <end position="338"/>
    </location>
</feature>
<evidence type="ECO:0000256" key="7">
    <source>
        <dbReference type="ARBA" id="ARBA00023065"/>
    </source>
</evidence>
<feature type="transmembrane region" description="Helical" evidence="9">
    <location>
        <begin position="225"/>
        <end position="246"/>
    </location>
</feature>
<comment type="similarity">
    <text evidence="9">Belongs to the Ca(2+):cation antiporter (CaCA) (TC 2.A.19) family.</text>
</comment>
<keyword evidence="7 9" id="KW-0406">Ion transport</keyword>
<organism evidence="12 13">
    <name type="scientific">Prorocentrum cordatum</name>
    <dbReference type="NCBI Taxonomy" id="2364126"/>
    <lineage>
        <taxon>Eukaryota</taxon>
        <taxon>Sar</taxon>
        <taxon>Alveolata</taxon>
        <taxon>Dinophyceae</taxon>
        <taxon>Prorocentrales</taxon>
        <taxon>Prorocentraceae</taxon>
        <taxon>Prorocentrum</taxon>
    </lineage>
</organism>
<evidence type="ECO:0000313" key="13">
    <source>
        <dbReference type="Proteomes" id="UP001189429"/>
    </source>
</evidence>
<dbReference type="Proteomes" id="UP001189429">
    <property type="component" value="Unassembled WGS sequence"/>
</dbReference>
<feature type="transmembrane region" description="Helical" evidence="9">
    <location>
        <begin position="277"/>
        <end position="298"/>
    </location>
</feature>
<name>A0ABN9RCL5_9DINO</name>
<evidence type="ECO:0000256" key="6">
    <source>
        <dbReference type="ARBA" id="ARBA00022989"/>
    </source>
</evidence>
<dbReference type="Pfam" id="PF01699">
    <property type="entry name" value="Na_Ca_ex"/>
    <property type="match status" value="2"/>
</dbReference>
<feature type="transmembrane region" description="Helical" evidence="9">
    <location>
        <begin position="358"/>
        <end position="378"/>
    </location>
</feature>
<keyword evidence="8 9" id="KW-0472">Membrane</keyword>
<evidence type="ECO:0000256" key="5">
    <source>
        <dbReference type="ARBA" id="ARBA00022837"/>
    </source>
</evidence>
<dbReference type="InterPro" id="IPR004713">
    <property type="entry name" value="CaH_exchang"/>
</dbReference>
<comment type="caution">
    <text evidence="9">Lacks conserved residue(s) required for the propagation of feature annotation.</text>
</comment>
<keyword evidence="9" id="KW-0050">Antiport</keyword>
<evidence type="ECO:0000256" key="10">
    <source>
        <dbReference type="SAM" id="MobiDB-lite"/>
    </source>
</evidence>
<evidence type="ECO:0000256" key="2">
    <source>
        <dbReference type="ARBA" id="ARBA00022448"/>
    </source>
</evidence>
<feature type="region of interest" description="Disordered" evidence="10">
    <location>
        <begin position="12"/>
        <end position="39"/>
    </location>
</feature>
<dbReference type="Gene3D" id="1.20.1420.30">
    <property type="entry name" value="NCX, central ion-binding region"/>
    <property type="match status" value="1"/>
</dbReference>
<evidence type="ECO:0000256" key="1">
    <source>
        <dbReference type="ARBA" id="ARBA00004127"/>
    </source>
</evidence>
<keyword evidence="5 9" id="KW-0106">Calcium</keyword>
<dbReference type="NCBIfam" id="TIGR00846">
    <property type="entry name" value="caca2"/>
    <property type="match status" value="1"/>
</dbReference>
<accession>A0ABN9RCL5</accession>
<feature type="domain" description="Sodium/calcium exchanger membrane region" evidence="11">
    <location>
        <begin position="324"/>
        <end position="467"/>
    </location>
</feature>
<dbReference type="EMBL" id="CAUYUJ010005864">
    <property type="protein sequence ID" value="CAK0815240.1"/>
    <property type="molecule type" value="Genomic_DNA"/>
</dbReference>
<dbReference type="NCBIfam" id="TIGR00378">
    <property type="entry name" value="cax"/>
    <property type="match status" value="1"/>
</dbReference>
<dbReference type="InterPro" id="IPR004837">
    <property type="entry name" value="NaCa_Exmemb"/>
</dbReference>
<keyword evidence="13" id="KW-1185">Reference proteome</keyword>
<proteinExistence type="inferred from homology"/>
<dbReference type="PANTHER" id="PTHR31503:SF22">
    <property type="entry name" value="VACUOLAR CALCIUM ION TRANSPORTER"/>
    <property type="match status" value="1"/>
</dbReference>
<gene>
    <name evidence="12" type="ORF">PCOR1329_LOCUS18597</name>
</gene>
<evidence type="ECO:0000256" key="9">
    <source>
        <dbReference type="RuleBase" id="RU365028"/>
    </source>
</evidence>
<feature type="region of interest" description="Disordered" evidence="10">
    <location>
        <begin position="55"/>
        <end position="75"/>
    </location>
</feature>
<comment type="caution">
    <text evidence="12">The sequence shown here is derived from an EMBL/GenBank/DDBJ whole genome shotgun (WGS) entry which is preliminary data.</text>
</comment>
<comment type="subcellular location">
    <subcellularLocation>
        <location evidence="1">Endomembrane system</location>
        <topology evidence="1">Multi-pass membrane protein</topology>
    </subcellularLocation>
</comment>
<evidence type="ECO:0000259" key="11">
    <source>
        <dbReference type="Pfam" id="PF01699"/>
    </source>
</evidence>
<dbReference type="InterPro" id="IPR044880">
    <property type="entry name" value="NCX_ion-bd_dom_sf"/>
</dbReference>
<keyword evidence="3 9" id="KW-0109">Calcium transport</keyword>
<evidence type="ECO:0000256" key="3">
    <source>
        <dbReference type="ARBA" id="ARBA00022568"/>
    </source>
</evidence>
<feature type="transmembrane region" description="Helical" evidence="9">
    <location>
        <begin position="390"/>
        <end position="415"/>
    </location>
</feature>
<sequence length="475" mass="50328">MAGISTYAAVPPGPGGLRNKARGGRSFAAAGESPEPPLYSTSLVQTKREALRVKHGNAVSGRSPSDLLGAASPSGLRTPRAAPPGNLAGLVRLFWDPISLLLVAWPLGCLAHFHDWGDIPEFWLNFLAMVPLAKILGDATEELAAGLKNDTLGGLLNATFGNAVEMILTVQTLRAGQIGVVKGTLLGSILSNLLLVLGMSFFVGGLTPSKGSRIGKEQTFSTQAALTNVTMLLLACSAFAFPAVFFSQDEIGREYMESQMSELGTFAGGSTPRLLQISRWCSVYILAAYVAFLVFQLYTHADVFRGGSGDDEEEEEAQLSPAVAVALLFVTTCLVAASSEFLVDSIDGLVDSWGLSKAFIGVILLPIVGNACEHAGAVRMAVYDKMDITIGIAVGSSTQIALFVVPFAVIVGWVIDQPMDLDLGALHTTIMMMAVLITFSVVSDGAANWLEGFMLMIAYFVVATLFWFLPENHGA</sequence>
<keyword evidence="6 9" id="KW-1133">Transmembrane helix</keyword>
<feature type="transmembrane region" description="Helical" evidence="9">
    <location>
        <begin position="421"/>
        <end position="442"/>
    </location>
</feature>
<feature type="transmembrane region" description="Helical" evidence="9">
    <location>
        <begin position="449"/>
        <end position="469"/>
    </location>
</feature>